<keyword evidence="2" id="KW-0732">Signal</keyword>
<reference evidence="4 5" key="1">
    <citation type="submission" date="2019-05" db="EMBL/GenBank/DDBJ databases">
        <authorList>
            <consortium name="Pathogen Informatics"/>
        </authorList>
    </citation>
    <scope>NUCLEOTIDE SEQUENCE [LARGE SCALE GENOMIC DNA]</scope>
    <source>
        <strain evidence="4 5">NCTC11557</strain>
    </source>
</reference>
<proteinExistence type="predicted"/>
<evidence type="ECO:0000256" key="1">
    <source>
        <dbReference type="SAM" id="Phobius"/>
    </source>
</evidence>
<dbReference type="InterPro" id="IPR038174">
    <property type="entry name" value="Strep_pil_link_sf"/>
</dbReference>
<feature type="transmembrane region" description="Helical" evidence="1">
    <location>
        <begin position="176"/>
        <end position="194"/>
    </location>
</feature>
<keyword evidence="1" id="KW-0472">Membrane</keyword>
<feature type="signal peptide" evidence="2">
    <location>
        <begin position="1"/>
        <end position="26"/>
    </location>
</feature>
<dbReference type="Proteomes" id="UP000339049">
    <property type="component" value="Unassembled WGS sequence"/>
</dbReference>
<evidence type="ECO:0000256" key="2">
    <source>
        <dbReference type="SAM" id="SignalP"/>
    </source>
</evidence>
<evidence type="ECO:0000259" key="3">
    <source>
        <dbReference type="Pfam" id="PF12892"/>
    </source>
</evidence>
<evidence type="ECO:0000313" key="5">
    <source>
        <dbReference type="Proteomes" id="UP000339049"/>
    </source>
</evidence>
<accession>A0AAE9QU00</accession>
<name>A0AAE9QU00_STREQ</name>
<organism evidence="4 5">
    <name type="scientific">Streptococcus dysgalactiae subsp. equisimilis</name>
    <name type="common">Streptococcus equisimilis</name>
    <dbReference type="NCBI Taxonomy" id="119602"/>
    <lineage>
        <taxon>Bacteria</taxon>
        <taxon>Bacillati</taxon>
        <taxon>Bacillota</taxon>
        <taxon>Bacilli</taxon>
        <taxon>Lactobacillales</taxon>
        <taxon>Streptococcaceae</taxon>
        <taxon>Streptococcus</taxon>
    </lineage>
</organism>
<dbReference type="Pfam" id="PF12892">
    <property type="entry name" value="FctA"/>
    <property type="match status" value="1"/>
</dbReference>
<protein>
    <submittedName>
        <fullName evidence="4">Surface-anchored protein</fullName>
    </submittedName>
</protein>
<gene>
    <name evidence="4" type="ORF">NCTC11557_01011</name>
</gene>
<keyword evidence="1" id="KW-1133">Transmembrane helix</keyword>
<dbReference type="RefSeq" id="WP_260665212.1">
    <property type="nucleotide sequence ID" value="NZ_CABEIY010000006.1"/>
</dbReference>
<dbReference type="InterPro" id="IPR022464">
    <property type="entry name" value="Strep_pil_isopept_link"/>
</dbReference>
<keyword evidence="1" id="KW-0812">Transmembrane</keyword>
<feature type="domain" description="Streptococcal pilin isopeptide linkage" evidence="3">
    <location>
        <begin position="58"/>
        <end position="141"/>
    </location>
</feature>
<comment type="caution">
    <text evidence="4">The sequence shown here is derived from an EMBL/GenBank/DDBJ whole genome shotgun (WGS) entry which is preliminary data.</text>
</comment>
<dbReference type="EMBL" id="CABEIY010000006">
    <property type="protein sequence ID" value="VTT23875.1"/>
    <property type="molecule type" value="Genomic_DNA"/>
</dbReference>
<dbReference type="AlphaFoldDB" id="A0AAE9QU00"/>
<dbReference type="Gene3D" id="2.60.40.3050">
    <property type="match status" value="1"/>
</dbReference>
<sequence>MKKYWKILIPILTMLLMLSLNTPVLAKESTAQTSISVENIVDKSSDNITFSIVLESIDPVEIVEEISIDGAGKGSFSPLTFTTVGQYAYRVYQKTTESKDYQADTTIFDVLIFVTYDEEGTLVAKVVSRKAGEDEKSSITFRPKSLVKPLEPSKRTLPKQSQTSNRPLPLTGEAKGLLGILGVAFLVLLLAFYVKGKINK</sequence>
<evidence type="ECO:0000313" key="4">
    <source>
        <dbReference type="EMBL" id="VTT23875.1"/>
    </source>
</evidence>
<feature type="chain" id="PRO_5041957028" evidence="2">
    <location>
        <begin position="27"/>
        <end position="200"/>
    </location>
</feature>
<dbReference type="NCBIfam" id="TIGR03786">
    <property type="entry name" value="strep_pil_rpt"/>
    <property type="match status" value="1"/>
</dbReference>